<keyword evidence="1" id="KW-1133">Transmembrane helix</keyword>
<keyword evidence="1" id="KW-0812">Transmembrane</keyword>
<accession>A0A1B1AY06</accession>
<dbReference type="Gene3D" id="3.40.1350.10">
    <property type="match status" value="1"/>
</dbReference>
<dbReference type="SUPFAM" id="SSF52980">
    <property type="entry name" value="Restriction endonuclease-like"/>
    <property type="match status" value="1"/>
</dbReference>
<dbReference type="GO" id="GO:0015666">
    <property type="term" value="F:restriction endodeoxyribonuclease activity"/>
    <property type="evidence" value="ECO:0007669"/>
    <property type="project" value="TreeGrafter"/>
</dbReference>
<gene>
    <name evidence="3" type="ORF">AVL59_18885</name>
</gene>
<dbReference type="AlphaFoldDB" id="A0A1B1AY06"/>
<dbReference type="STRING" id="68214.AVL59_18885"/>
<dbReference type="EMBL" id="CP016279">
    <property type="protein sequence ID" value="ANP51402.1"/>
    <property type="molecule type" value="Genomic_DNA"/>
</dbReference>
<sequence length="232" mass="26033">MTRRPPARRAATRRPGRRCGKQDAHVVRGVVAIAAVGLVVMVVNWLIVHWWLLLIMAVLAVLGRIAWWQRRTRRAQWEEAQARALRYGLAQLDALSHRQFEYAVRDLMNRDGCADAVQVGGRGDLGADVKATDPLGRRWVIQCKHRRHGERGAAVGTPELQVLNGTGRPVHKADVVVMITNGRITQPGRVFARQQRLHLVDRQLLGSWAAGSRPLWELLPALPPPRRPSQLS</sequence>
<dbReference type="Proteomes" id="UP000092659">
    <property type="component" value="Chromosome"/>
</dbReference>
<evidence type="ECO:0000259" key="2">
    <source>
        <dbReference type="Pfam" id="PF04471"/>
    </source>
</evidence>
<dbReference type="Pfam" id="PF04471">
    <property type="entry name" value="Mrr_cat"/>
    <property type="match status" value="1"/>
</dbReference>
<dbReference type="PANTHER" id="PTHR30015">
    <property type="entry name" value="MRR RESTRICTION SYSTEM PROTEIN"/>
    <property type="match status" value="1"/>
</dbReference>
<dbReference type="GO" id="GO:0003677">
    <property type="term" value="F:DNA binding"/>
    <property type="evidence" value="ECO:0007669"/>
    <property type="project" value="InterPro"/>
</dbReference>
<evidence type="ECO:0000313" key="3">
    <source>
        <dbReference type="EMBL" id="ANP51402.1"/>
    </source>
</evidence>
<dbReference type="GO" id="GO:0009307">
    <property type="term" value="P:DNA restriction-modification system"/>
    <property type="evidence" value="ECO:0007669"/>
    <property type="project" value="InterPro"/>
</dbReference>
<keyword evidence="3" id="KW-0540">Nuclease</keyword>
<keyword evidence="1" id="KW-0472">Membrane</keyword>
<feature type="transmembrane region" description="Helical" evidence="1">
    <location>
        <begin position="26"/>
        <end position="43"/>
    </location>
</feature>
<dbReference type="KEGG" id="sgs:AVL59_18885"/>
<name>A0A1B1AY06_9ACTN</name>
<dbReference type="InterPro" id="IPR007560">
    <property type="entry name" value="Restrct_endonuc_IV_Mrr"/>
</dbReference>
<feature type="transmembrane region" description="Helical" evidence="1">
    <location>
        <begin position="49"/>
        <end position="67"/>
    </location>
</feature>
<evidence type="ECO:0000313" key="4">
    <source>
        <dbReference type="Proteomes" id="UP000092659"/>
    </source>
</evidence>
<reference evidence="3 4" key="1">
    <citation type="submission" date="2016-06" db="EMBL/GenBank/DDBJ databases">
        <title>Complete genome sequence of Streptomyces griseochromogenes ATCC 14511, the Blasticidin S producer.</title>
        <authorList>
            <person name="Wu L."/>
        </authorList>
    </citation>
    <scope>NUCLEOTIDE SEQUENCE [LARGE SCALE GENOMIC DNA]</scope>
    <source>
        <strain evidence="3 4">ATCC 14511</strain>
    </source>
</reference>
<proteinExistence type="predicted"/>
<dbReference type="InterPro" id="IPR011335">
    <property type="entry name" value="Restrct_endonuc-II-like"/>
</dbReference>
<dbReference type="OrthoDB" id="5181666at2"/>
<dbReference type="PANTHER" id="PTHR30015:SF6">
    <property type="entry name" value="SLL1429 PROTEIN"/>
    <property type="match status" value="1"/>
</dbReference>
<dbReference type="RefSeq" id="WP_067305774.1">
    <property type="nucleotide sequence ID" value="NZ_CP016279.1"/>
</dbReference>
<evidence type="ECO:0000256" key="1">
    <source>
        <dbReference type="SAM" id="Phobius"/>
    </source>
</evidence>
<dbReference type="InterPro" id="IPR052906">
    <property type="entry name" value="Type_IV_Methyl-Rstrct_Enzyme"/>
</dbReference>
<dbReference type="InterPro" id="IPR011856">
    <property type="entry name" value="tRNA_endonuc-like_dom_sf"/>
</dbReference>
<organism evidence="3 4">
    <name type="scientific">Streptomyces griseochromogenes</name>
    <dbReference type="NCBI Taxonomy" id="68214"/>
    <lineage>
        <taxon>Bacteria</taxon>
        <taxon>Bacillati</taxon>
        <taxon>Actinomycetota</taxon>
        <taxon>Actinomycetes</taxon>
        <taxon>Kitasatosporales</taxon>
        <taxon>Streptomycetaceae</taxon>
        <taxon>Streptomyces</taxon>
    </lineage>
</organism>
<keyword evidence="3" id="KW-0378">Hydrolase</keyword>
<feature type="domain" description="Restriction endonuclease type IV Mrr" evidence="2">
    <location>
        <begin position="92"/>
        <end position="208"/>
    </location>
</feature>
<protein>
    <submittedName>
        <fullName evidence="3">Restriction endonuclease</fullName>
    </submittedName>
</protein>
<keyword evidence="3" id="KW-0255">Endonuclease</keyword>